<evidence type="ECO:0000256" key="3">
    <source>
        <dbReference type="ARBA" id="ARBA00022475"/>
    </source>
</evidence>
<comment type="similarity">
    <text evidence="2">Belongs to the UPF0718 family.</text>
</comment>
<feature type="transmembrane region" description="Helical" evidence="7">
    <location>
        <begin position="293"/>
        <end position="314"/>
    </location>
</feature>
<feature type="transmembrane region" description="Helical" evidence="7">
    <location>
        <begin position="233"/>
        <end position="255"/>
    </location>
</feature>
<evidence type="ECO:0000313" key="8">
    <source>
        <dbReference type="EMBL" id="SIS94676.1"/>
    </source>
</evidence>
<keyword evidence="6 7" id="KW-0472">Membrane</keyword>
<evidence type="ECO:0000256" key="5">
    <source>
        <dbReference type="ARBA" id="ARBA00022989"/>
    </source>
</evidence>
<feature type="transmembrane region" description="Helical" evidence="7">
    <location>
        <begin position="14"/>
        <end position="34"/>
    </location>
</feature>
<sequence>MTTLHHPVWQRKKWIGFAVFLLIAAVGLYLVKWAPYYEKAIKAMAEHSIGPSIISGESATVPAPSWNAALSYSIDYFQAIWQAMIVGIVLGSLIQVLVPKDWLVRWLGRGTFKSTMVGGLCGMPSMMCTCCAAPVVVGMRKSQSSIGAAIAYWMSNTALNPAVLVFMAFILSWKFVLLRVLLGLVLVFGVSHLLNRLAPEKGVEMEKIIPPSREQTLPQTPFIHRWWKQLKGLTLAIVPAYIITVFILGGVRAWLFPAIDPDWGNSPLAIIGFALAGMLFVIPTAGEIPIAQTLMAAGLGAGPAAALIFTLPVISLPSAIMVSRALPWRVIAALAGMILLLGILGGFVATAWF</sequence>
<evidence type="ECO:0000256" key="4">
    <source>
        <dbReference type="ARBA" id="ARBA00022692"/>
    </source>
</evidence>
<evidence type="ECO:0008006" key="10">
    <source>
        <dbReference type="Google" id="ProtNLM"/>
    </source>
</evidence>
<dbReference type="PANTHER" id="PTHR43299">
    <property type="entry name" value="UPF0718 PROTEIN YRAQ"/>
    <property type="match status" value="1"/>
</dbReference>
<evidence type="ECO:0000256" key="1">
    <source>
        <dbReference type="ARBA" id="ARBA00004651"/>
    </source>
</evidence>
<dbReference type="AlphaFoldDB" id="A0A1N7N8N0"/>
<keyword evidence="5 7" id="KW-1133">Transmembrane helix</keyword>
<evidence type="ECO:0000256" key="6">
    <source>
        <dbReference type="ARBA" id="ARBA00023136"/>
    </source>
</evidence>
<feature type="transmembrane region" description="Helical" evidence="7">
    <location>
        <begin position="79"/>
        <end position="97"/>
    </location>
</feature>
<keyword evidence="4 7" id="KW-0812">Transmembrane</keyword>
<dbReference type="PANTHER" id="PTHR43299:SF1">
    <property type="entry name" value="UPF0718 PROTEIN YRAQ"/>
    <property type="match status" value="1"/>
</dbReference>
<feature type="transmembrane region" description="Helical" evidence="7">
    <location>
        <begin position="176"/>
        <end position="195"/>
    </location>
</feature>
<name>A0A1N7N8N0_9BACL</name>
<accession>A0A1N7N8N0</accession>
<dbReference type="EMBL" id="FTOD01000008">
    <property type="protein sequence ID" value="SIS94676.1"/>
    <property type="molecule type" value="Genomic_DNA"/>
</dbReference>
<keyword evidence="3" id="KW-1003">Cell membrane</keyword>
<evidence type="ECO:0000313" key="9">
    <source>
        <dbReference type="Proteomes" id="UP000186795"/>
    </source>
</evidence>
<feature type="transmembrane region" description="Helical" evidence="7">
    <location>
        <begin position="117"/>
        <end position="137"/>
    </location>
</feature>
<dbReference type="GO" id="GO:0005886">
    <property type="term" value="C:plasma membrane"/>
    <property type="evidence" value="ECO:0007669"/>
    <property type="project" value="UniProtKB-SubCell"/>
</dbReference>
<reference evidence="9" key="1">
    <citation type="submission" date="2017-01" db="EMBL/GenBank/DDBJ databases">
        <authorList>
            <person name="Varghese N."/>
            <person name="Submissions S."/>
        </authorList>
    </citation>
    <scope>NUCLEOTIDE SEQUENCE [LARGE SCALE GENOMIC DNA]</scope>
    <source>
        <strain evidence="9">DSM 45196</strain>
    </source>
</reference>
<feature type="transmembrane region" description="Helical" evidence="7">
    <location>
        <begin position="267"/>
        <end position="286"/>
    </location>
</feature>
<feature type="transmembrane region" description="Helical" evidence="7">
    <location>
        <begin position="326"/>
        <end position="352"/>
    </location>
</feature>
<proteinExistence type="inferred from homology"/>
<evidence type="ECO:0000256" key="7">
    <source>
        <dbReference type="SAM" id="Phobius"/>
    </source>
</evidence>
<feature type="transmembrane region" description="Helical" evidence="7">
    <location>
        <begin position="149"/>
        <end position="170"/>
    </location>
</feature>
<evidence type="ECO:0000256" key="2">
    <source>
        <dbReference type="ARBA" id="ARBA00006386"/>
    </source>
</evidence>
<dbReference type="Proteomes" id="UP000186795">
    <property type="component" value="Unassembled WGS sequence"/>
</dbReference>
<comment type="subcellular location">
    <subcellularLocation>
        <location evidence="1">Cell membrane</location>
        <topology evidence="1">Multi-pass membrane protein</topology>
    </subcellularLocation>
</comment>
<dbReference type="Pfam" id="PF03773">
    <property type="entry name" value="ArsP_1"/>
    <property type="match status" value="1"/>
</dbReference>
<dbReference type="InterPro" id="IPR005524">
    <property type="entry name" value="DUF318"/>
</dbReference>
<keyword evidence="9" id="KW-1185">Reference proteome</keyword>
<organism evidence="8 9">
    <name type="scientific">Kroppenstedtia eburnea</name>
    <dbReference type="NCBI Taxonomy" id="714067"/>
    <lineage>
        <taxon>Bacteria</taxon>
        <taxon>Bacillati</taxon>
        <taxon>Bacillota</taxon>
        <taxon>Bacilli</taxon>
        <taxon>Bacillales</taxon>
        <taxon>Thermoactinomycetaceae</taxon>
        <taxon>Kroppenstedtia</taxon>
    </lineage>
</organism>
<gene>
    <name evidence="8" type="ORF">SAMN05421790_10844</name>
</gene>
<protein>
    <recommendedName>
        <fullName evidence="10">Permease</fullName>
    </recommendedName>
</protein>
<dbReference type="RefSeq" id="WP_040387408.1">
    <property type="nucleotide sequence ID" value="NZ_CP048103.1"/>
</dbReference>